<accession>A0A1D1ZY31</accession>
<evidence type="ECO:0000256" key="4">
    <source>
        <dbReference type="ARBA" id="ARBA00022692"/>
    </source>
</evidence>
<evidence type="ECO:0000256" key="7">
    <source>
        <dbReference type="SAM" id="MobiDB-lite"/>
    </source>
</evidence>
<dbReference type="InterPro" id="IPR056508">
    <property type="entry name" value="HPAT-like"/>
</dbReference>
<dbReference type="GO" id="GO:0016020">
    <property type="term" value="C:membrane"/>
    <property type="evidence" value="ECO:0007669"/>
    <property type="project" value="UniProtKB-SubCell"/>
</dbReference>
<keyword evidence="2" id="KW-0328">Glycosyltransferase</keyword>
<evidence type="ECO:0000313" key="10">
    <source>
        <dbReference type="EMBL" id="JAT71860.1"/>
    </source>
</evidence>
<organism evidence="10">
    <name type="scientific">Auxenochlorella protothecoides</name>
    <name type="common">Green microalga</name>
    <name type="synonym">Chlorella protothecoides</name>
    <dbReference type="NCBI Taxonomy" id="3075"/>
    <lineage>
        <taxon>Eukaryota</taxon>
        <taxon>Viridiplantae</taxon>
        <taxon>Chlorophyta</taxon>
        <taxon>core chlorophytes</taxon>
        <taxon>Trebouxiophyceae</taxon>
        <taxon>Chlorellales</taxon>
        <taxon>Chlorellaceae</taxon>
        <taxon>Auxenochlorella</taxon>
    </lineage>
</organism>
<keyword evidence="5 8" id="KW-1133">Transmembrane helix</keyword>
<dbReference type="GO" id="GO:0016757">
    <property type="term" value="F:glycosyltransferase activity"/>
    <property type="evidence" value="ECO:0007669"/>
    <property type="project" value="UniProtKB-KW"/>
</dbReference>
<reference evidence="10" key="1">
    <citation type="submission" date="2015-08" db="EMBL/GenBank/DDBJ databases">
        <authorList>
            <person name="Babu N.S."/>
            <person name="Beckwith C.J."/>
            <person name="Beseler K.G."/>
            <person name="Brison A."/>
            <person name="Carone J.V."/>
            <person name="Caskin T.P."/>
            <person name="Diamond M."/>
            <person name="Durham M.E."/>
            <person name="Foxe J.M."/>
            <person name="Go M."/>
            <person name="Henderson B.A."/>
            <person name="Jones I.B."/>
            <person name="McGettigan J.A."/>
            <person name="Micheletti S.J."/>
            <person name="Nasrallah M.E."/>
            <person name="Ortiz D."/>
            <person name="Piller C.R."/>
            <person name="Privatt S.R."/>
            <person name="Schneider S.L."/>
            <person name="Sharp S."/>
            <person name="Smith T.C."/>
            <person name="Stanton J.D."/>
            <person name="Ullery H.E."/>
            <person name="Wilson R.J."/>
            <person name="Serrano M.G."/>
            <person name="Buck G."/>
            <person name="Lee V."/>
            <person name="Wang Y."/>
            <person name="Carvalho R."/>
            <person name="Voegtly L."/>
            <person name="Shi R."/>
            <person name="Duckworth R."/>
            <person name="Johnson A."/>
            <person name="Loviza R."/>
            <person name="Walstead R."/>
            <person name="Shah Z."/>
            <person name="Kiflezghi M."/>
            <person name="Wade K."/>
            <person name="Ball S.L."/>
            <person name="Bradley K.W."/>
            <person name="Asai D.J."/>
            <person name="Bowman C.A."/>
            <person name="Russell D.A."/>
            <person name="Pope W.H."/>
            <person name="Jacobs-Sera D."/>
            <person name="Hendrix R.W."/>
            <person name="Hatfull G.F."/>
        </authorList>
    </citation>
    <scope>NUCLEOTIDE SEQUENCE</scope>
</reference>
<evidence type="ECO:0000256" key="6">
    <source>
        <dbReference type="ARBA" id="ARBA00023136"/>
    </source>
</evidence>
<dbReference type="InterPro" id="IPR044845">
    <property type="entry name" value="HPAT/SRGT1-like"/>
</dbReference>
<keyword evidence="4 8" id="KW-0812">Transmembrane</keyword>
<dbReference type="EMBL" id="GDKF01006762">
    <property type="protein sequence ID" value="JAT71860.1"/>
    <property type="molecule type" value="Transcribed_RNA"/>
</dbReference>
<dbReference type="PANTHER" id="PTHR31485">
    <property type="entry name" value="PEPTIDYL SERINE ALPHA-GALACTOSYLTRANSFERASE"/>
    <property type="match status" value="1"/>
</dbReference>
<protein>
    <recommendedName>
        <fullName evidence="9">Hydroxyproline O-arabinosyltransferase-like domain-containing protein</fullName>
    </recommendedName>
</protein>
<feature type="transmembrane region" description="Helical" evidence="8">
    <location>
        <begin position="48"/>
        <end position="67"/>
    </location>
</feature>
<evidence type="ECO:0000256" key="8">
    <source>
        <dbReference type="SAM" id="Phobius"/>
    </source>
</evidence>
<dbReference type="AlphaFoldDB" id="A0A1D1ZY31"/>
<feature type="non-terminal residue" evidence="10">
    <location>
        <position position="1"/>
    </location>
</feature>
<name>A0A1D1ZY31_AUXPR</name>
<dbReference type="PANTHER" id="PTHR31485:SF4">
    <property type="entry name" value="HYDROXYPROLINE O-ARABINOSYLTRANSFERASE RDN1"/>
    <property type="match status" value="1"/>
</dbReference>
<evidence type="ECO:0000256" key="2">
    <source>
        <dbReference type="ARBA" id="ARBA00022676"/>
    </source>
</evidence>
<dbReference type="Pfam" id="PF23452">
    <property type="entry name" value="HPAT"/>
    <property type="match status" value="1"/>
</dbReference>
<feature type="region of interest" description="Disordered" evidence="7">
    <location>
        <begin position="79"/>
        <end position="110"/>
    </location>
</feature>
<keyword evidence="6 8" id="KW-0472">Membrane</keyword>
<keyword evidence="3" id="KW-0808">Transferase</keyword>
<proteinExistence type="predicted"/>
<gene>
    <name evidence="10" type="ORF">g.39502</name>
</gene>
<dbReference type="Gene3D" id="3.50.4.10">
    <property type="entry name" value="Hepatocyte Growth Factor"/>
    <property type="match status" value="1"/>
</dbReference>
<evidence type="ECO:0000259" key="9">
    <source>
        <dbReference type="Pfam" id="PF23452"/>
    </source>
</evidence>
<evidence type="ECO:0000256" key="5">
    <source>
        <dbReference type="ARBA" id="ARBA00022989"/>
    </source>
</evidence>
<evidence type="ECO:0000256" key="1">
    <source>
        <dbReference type="ARBA" id="ARBA00004167"/>
    </source>
</evidence>
<evidence type="ECO:0000256" key="3">
    <source>
        <dbReference type="ARBA" id="ARBA00022679"/>
    </source>
</evidence>
<comment type="subcellular location">
    <subcellularLocation>
        <location evidence="1">Membrane</location>
        <topology evidence="1">Single-pass membrane protein</topology>
    </subcellularLocation>
</comment>
<feature type="domain" description="Hydroxyproline O-arabinosyltransferase-like" evidence="9">
    <location>
        <begin position="235"/>
        <end position="537"/>
    </location>
</feature>
<feature type="transmembrane region" description="Helical" evidence="8">
    <location>
        <begin position="6"/>
        <end position="28"/>
    </location>
</feature>
<sequence>RPPNTLEHIAGVVPLAITVEGHAALCLVGQDRGTMWLEQTLSSSRRRVLIILTLLAVTLTYSIFSVGRLSELAGSAAQREPADGSLNPSKASPPSIRPPRNALPGTSRASTAKVDTNLDLTSVCANPRPNTDSWGDVLVEGSSNVLESAGKCCAACAAYKPTAEQDMLGCNVWVYCEDAGLCGKDHKACWLKHLAHPTAVEPSKKGPNVGWTSGFITRPRQTRAAQVPADDDRRYHTVITAQGSAVHWQSRVGYYWFLKTKRDCQAAGKCDMGGFTRLLHSGKEDDLMAEIPTWVAQPLPPEHPDHGYVVLNRPYALLQWIKGAVIPEKYVLMSEPDHVWLKPMPNLMTGTTPAAFPFFYIEPSKKEFLPIVQKFVGPISRVEAEEIAPIGNAPTFMSVADMKNVMPIWFNISIAVHNDEAASKAWGWVQEMYAFTLSCYKAGIRDISLFLKMTSQPPWDSSMDPYYILHYTYGMDYTKEGVFTPGKIGEWRFDKRAYSLRPPPRNLGEPPEGMKNDLVRHLIHAINEASSIIPDWDDYSATGVAKQFWDGKTFATA</sequence>